<dbReference type="EMBL" id="QRUU01000003">
    <property type="protein sequence ID" value="RGR99998.1"/>
    <property type="molecule type" value="Genomic_DNA"/>
</dbReference>
<gene>
    <name evidence="7" type="ORF">DWY20_01495</name>
</gene>
<dbReference type="NCBIfam" id="TIGR01180">
    <property type="entry name" value="aman2_put"/>
    <property type="match status" value="1"/>
</dbReference>
<dbReference type="Gene3D" id="1.20.1610.10">
    <property type="entry name" value="alpha-1,2-mannosidases domains"/>
    <property type="match status" value="1"/>
</dbReference>
<evidence type="ECO:0000259" key="5">
    <source>
        <dbReference type="Pfam" id="PF07971"/>
    </source>
</evidence>
<comment type="caution">
    <text evidence="7">The sequence shown here is derived from an EMBL/GenBank/DDBJ whole genome shotgun (WGS) entry which is preliminary data.</text>
</comment>
<dbReference type="FunFam" id="2.70.98.10:FF:000013">
    <property type="entry name" value="Putative alpha-1,2-mannosidase"/>
    <property type="match status" value="1"/>
</dbReference>
<reference evidence="7 8" key="1">
    <citation type="submission" date="2018-08" db="EMBL/GenBank/DDBJ databases">
        <title>A genome reference for cultivated species of the human gut microbiota.</title>
        <authorList>
            <person name="Zou Y."/>
            <person name="Xue W."/>
            <person name="Luo G."/>
        </authorList>
    </citation>
    <scope>NUCLEOTIDE SEQUENCE [LARGE SCALE GENOMIC DNA]</scope>
    <source>
        <strain evidence="7 8">AF24-2</strain>
    </source>
</reference>
<dbReference type="RefSeq" id="WP_118482870.1">
    <property type="nucleotide sequence ID" value="NZ_CAUELD010000078.1"/>
</dbReference>
<dbReference type="InterPro" id="IPR014718">
    <property type="entry name" value="GH-type_carb-bd"/>
</dbReference>
<dbReference type="InterPro" id="IPR012939">
    <property type="entry name" value="Glyco_hydro_92"/>
</dbReference>
<comment type="cofactor">
    <cofactor evidence="1">
        <name>Ca(2+)</name>
        <dbReference type="ChEBI" id="CHEBI:29108"/>
    </cofactor>
</comment>
<dbReference type="GO" id="GO:0005829">
    <property type="term" value="C:cytosol"/>
    <property type="evidence" value="ECO:0007669"/>
    <property type="project" value="TreeGrafter"/>
</dbReference>
<dbReference type="GO" id="GO:0005975">
    <property type="term" value="P:carbohydrate metabolic process"/>
    <property type="evidence" value="ECO:0007669"/>
    <property type="project" value="InterPro"/>
</dbReference>
<dbReference type="GO" id="GO:0000224">
    <property type="term" value="F:peptide-N4-(N-acetyl-beta-glucosaminyl)asparagine amidase activity"/>
    <property type="evidence" value="ECO:0007669"/>
    <property type="project" value="TreeGrafter"/>
</dbReference>
<evidence type="ECO:0000256" key="2">
    <source>
        <dbReference type="ARBA" id="ARBA00011245"/>
    </source>
</evidence>
<feature type="domain" description="Glycosyl hydrolase family 92 N-terminal" evidence="6">
    <location>
        <begin position="29"/>
        <end position="256"/>
    </location>
</feature>
<keyword evidence="8" id="KW-1185">Reference proteome</keyword>
<dbReference type="InterPro" id="IPR005887">
    <property type="entry name" value="GH92_a_mannosidase_put"/>
</dbReference>
<dbReference type="Pfam" id="PF07971">
    <property type="entry name" value="Glyco_hydro_92"/>
    <property type="match status" value="1"/>
</dbReference>
<dbReference type="Gene3D" id="2.70.98.10">
    <property type="match status" value="1"/>
</dbReference>
<dbReference type="PANTHER" id="PTHR12143:SF43">
    <property type="entry name" value="PUTATIVE-RELATED"/>
    <property type="match status" value="1"/>
</dbReference>
<organism evidence="7 8">
    <name type="scientific">Phocaeicola coprocola</name>
    <dbReference type="NCBI Taxonomy" id="310298"/>
    <lineage>
        <taxon>Bacteria</taxon>
        <taxon>Pseudomonadati</taxon>
        <taxon>Bacteroidota</taxon>
        <taxon>Bacteroidia</taxon>
        <taxon>Bacteroidales</taxon>
        <taxon>Bacteroidaceae</taxon>
        <taxon>Phocaeicola</taxon>
    </lineage>
</organism>
<protein>
    <submittedName>
        <fullName evidence="7">Glycoside hydrolase family 92 protein</fullName>
    </submittedName>
</protein>
<dbReference type="SUPFAM" id="SSF48208">
    <property type="entry name" value="Six-hairpin glycosidases"/>
    <property type="match status" value="1"/>
</dbReference>
<name>A0A412GYI3_9BACT</name>
<dbReference type="GO" id="GO:0030246">
    <property type="term" value="F:carbohydrate binding"/>
    <property type="evidence" value="ECO:0007669"/>
    <property type="project" value="InterPro"/>
</dbReference>
<evidence type="ECO:0000259" key="6">
    <source>
        <dbReference type="Pfam" id="PF17678"/>
    </source>
</evidence>
<feature type="signal peptide" evidence="4">
    <location>
        <begin position="1"/>
        <end position="20"/>
    </location>
</feature>
<dbReference type="InterPro" id="IPR041371">
    <property type="entry name" value="GH92_N"/>
</dbReference>
<evidence type="ECO:0000256" key="4">
    <source>
        <dbReference type="SAM" id="SignalP"/>
    </source>
</evidence>
<dbReference type="FunFam" id="1.20.1050.60:FF:000001">
    <property type="entry name" value="Putative alpha-1,2-mannosidase"/>
    <property type="match status" value="1"/>
</dbReference>
<dbReference type="InterPro" id="IPR008928">
    <property type="entry name" value="6-hairpin_glycosidase_sf"/>
</dbReference>
<dbReference type="Proteomes" id="UP000285864">
    <property type="component" value="Unassembled WGS sequence"/>
</dbReference>
<keyword evidence="7" id="KW-0378">Hydrolase</keyword>
<feature type="chain" id="PRO_5019189545" evidence="4">
    <location>
        <begin position="21"/>
        <end position="763"/>
    </location>
</feature>
<dbReference type="InterPro" id="IPR050883">
    <property type="entry name" value="PNGase"/>
</dbReference>
<dbReference type="Gene3D" id="1.20.1050.60">
    <property type="entry name" value="alpha-1,2-mannosidase"/>
    <property type="match status" value="1"/>
</dbReference>
<keyword evidence="3" id="KW-0106">Calcium</keyword>
<sequence length="763" mass="88239">MKKVLLCAITLMLGLSTVFAQKTKEPVDYVNPLMGTDSKFSLSNGNTYPAIALPWGMNFWMPQTGKMGDGWAYVYDADKIRGFKQTHQPSPWINDYGQFSIMPMTKGLKVNQDERASWFSHKAEKVTPYYYSVYLSEYDLTTEITPTERCAYFRFTFPETDQAYVVVDAFDRGSYIKIIPEDNKIIGYTTRNSGGVPENFKNYFVIEFDKPFSYQKVWAGESIVENLLELHADHAGAAIGFATHRGEQVHARVASSFISFEQAERNLREIGDKNFDQTKEVARATWNDVLGRIRIESDNVERMKTFYSCFYRSVLFPRMFFEYDVQGNPIHYSPYNGKILSGYMYTDTGFWDTFRCLFPFVNLVFPSVGEKMQAGLLNTYLESGFFPEWASPGHRGCMIGNNSASVVADAFLKDVTKADAQKMYEGLLHGTDHVHPRIKSTGRYGWEYYNQLGYVPYDVDINENVARTLEYAYDDWCIYQMGKKLGRPNDELELFKKRSQNYRNVFDQETKLMRGRNKDGKFQTPFSPLKWGDAFTEGNSWHYTWSVFHDVQGLIDLMGGKEIFVSMLDSVFSVPPIFDDSYYRGVIHEIREMEIMNMGNYAHGNQPIQHMIYLYNYAGEPWKAQYWLREVMTRLYFPTPDGYCGDEDNGQTSAWYVFTALGFYPVCPGSNQYVLGAPYFPKATITLENGKKIEIVAPKTSDENRYIRKMSYNGKNYTKNYLDHFELLKGARLLFDMSDQPMKERGIKDSDFPYSFSRNETVQ</sequence>
<accession>A0A412GYI3</accession>
<evidence type="ECO:0000256" key="3">
    <source>
        <dbReference type="ARBA" id="ARBA00022837"/>
    </source>
</evidence>
<dbReference type="Gene3D" id="3.30.2080.10">
    <property type="entry name" value="GH92 mannosidase domain"/>
    <property type="match status" value="1"/>
</dbReference>
<dbReference type="FunFam" id="3.30.2080.10:FF:000001">
    <property type="entry name" value="Alpha-1,2-mannosidase subfamily"/>
    <property type="match status" value="1"/>
</dbReference>
<evidence type="ECO:0000256" key="1">
    <source>
        <dbReference type="ARBA" id="ARBA00001913"/>
    </source>
</evidence>
<evidence type="ECO:0000313" key="8">
    <source>
        <dbReference type="Proteomes" id="UP000285864"/>
    </source>
</evidence>
<dbReference type="FunFam" id="1.20.1610.10:FF:000001">
    <property type="entry name" value="Putative alpha-1,2-mannosidase"/>
    <property type="match status" value="1"/>
</dbReference>
<proteinExistence type="predicted"/>
<dbReference type="PANTHER" id="PTHR12143">
    <property type="entry name" value="PEPTIDE N-GLYCANASE PNGASE -RELATED"/>
    <property type="match status" value="1"/>
</dbReference>
<evidence type="ECO:0000313" key="7">
    <source>
        <dbReference type="EMBL" id="RGR99998.1"/>
    </source>
</evidence>
<dbReference type="AlphaFoldDB" id="A0A412GYI3"/>
<dbReference type="Pfam" id="PF17678">
    <property type="entry name" value="Glyco_hydro_92N"/>
    <property type="match status" value="1"/>
</dbReference>
<keyword evidence="4" id="KW-0732">Signal</keyword>
<comment type="subunit">
    <text evidence="2">Monomer.</text>
</comment>
<feature type="domain" description="Glycosyl hydrolase family 92" evidence="5">
    <location>
        <begin position="262"/>
        <end position="738"/>
    </location>
</feature>
<dbReference type="GO" id="GO:0006516">
    <property type="term" value="P:glycoprotein catabolic process"/>
    <property type="evidence" value="ECO:0007669"/>
    <property type="project" value="TreeGrafter"/>
</dbReference>